<gene>
    <name evidence="2" type="ORF">AVDCRST_MAG48-1222</name>
</gene>
<organism evidence="2">
    <name type="scientific">uncultured Friedmanniella sp</name>
    <dbReference type="NCBI Taxonomy" id="335381"/>
    <lineage>
        <taxon>Bacteria</taxon>
        <taxon>Bacillati</taxon>
        <taxon>Actinomycetota</taxon>
        <taxon>Actinomycetes</taxon>
        <taxon>Propionibacteriales</taxon>
        <taxon>Nocardioidaceae</taxon>
        <taxon>Friedmanniella</taxon>
        <taxon>environmental samples</taxon>
    </lineage>
</organism>
<feature type="compositionally biased region" description="Low complexity" evidence="1">
    <location>
        <begin position="20"/>
        <end position="30"/>
    </location>
</feature>
<accession>A0A6J4KB54</accession>
<feature type="non-terminal residue" evidence="2">
    <location>
        <position position="127"/>
    </location>
</feature>
<feature type="region of interest" description="Disordered" evidence="1">
    <location>
        <begin position="71"/>
        <end position="127"/>
    </location>
</feature>
<proteinExistence type="predicted"/>
<reference evidence="2" key="1">
    <citation type="submission" date="2020-02" db="EMBL/GenBank/DDBJ databases">
        <authorList>
            <person name="Meier V. D."/>
        </authorList>
    </citation>
    <scope>NUCLEOTIDE SEQUENCE</scope>
    <source>
        <strain evidence="2">AVDCRST_MAG48</strain>
    </source>
</reference>
<sequence length="127" mass="12339">RPGRHGQLLADAVPGRHLDPAAGPAAGRAAGRPRAHPARARPRRTAGPAGRRGRRALVAVAGDPQLAHRAGLGAGGGPFAAGAARVRGRAAAVRGPAGGHRPAALPSSTGGSRAPPARPPGGPPPAL</sequence>
<name>A0A6J4KB54_9ACTN</name>
<evidence type="ECO:0000313" key="2">
    <source>
        <dbReference type="EMBL" id="CAA9299747.1"/>
    </source>
</evidence>
<feature type="non-terminal residue" evidence="2">
    <location>
        <position position="1"/>
    </location>
</feature>
<feature type="region of interest" description="Disordered" evidence="1">
    <location>
        <begin position="1"/>
        <end position="55"/>
    </location>
</feature>
<protein>
    <submittedName>
        <fullName evidence="2">Uncharacterized protein</fullName>
    </submittedName>
</protein>
<dbReference type="AlphaFoldDB" id="A0A6J4KB54"/>
<feature type="compositionally biased region" description="Pro residues" evidence="1">
    <location>
        <begin position="116"/>
        <end position="127"/>
    </location>
</feature>
<feature type="compositionally biased region" description="Low complexity" evidence="1">
    <location>
        <begin position="80"/>
        <end position="106"/>
    </location>
</feature>
<evidence type="ECO:0000256" key="1">
    <source>
        <dbReference type="SAM" id="MobiDB-lite"/>
    </source>
</evidence>
<dbReference type="EMBL" id="CADCTS010000177">
    <property type="protein sequence ID" value="CAA9299747.1"/>
    <property type="molecule type" value="Genomic_DNA"/>
</dbReference>
<feature type="compositionally biased region" description="Basic residues" evidence="1">
    <location>
        <begin position="31"/>
        <end position="44"/>
    </location>
</feature>